<dbReference type="AlphaFoldDB" id="A0A4T2BZ87"/>
<name>A0A4T2BZ87_9MICO</name>
<evidence type="ECO:0000313" key="1">
    <source>
        <dbReference type="EMBL" id="TIH34958.1"/>
    </source>
</evidence>
<dbReference type="RefSeq" id="WP_136642486.1">
    <property type="nucleotide sequence ID" value="NZ_QYRT01000022.1"/>
</dbReference>
<dbReference type="Proteomes" id="UP000306192">
    <property type="component" value="Unassembled WGS sequence"/>
</dbReference>
<accession>A0A4T2BZ87</accession>
<proteinExistence type="predicted"/>
<comment type="caution">
    <text evidence="1">The sequence shown here is derived from an EMBL/GenBank/DDBJ whole genome shotgun (WGS) entry which is preliminary data.</text>
</comment>
<protein>
    <submittedName>
        <fullName evidence="1">Uncharacterized protein</fullName>
    </submittedName>
</protein>
<reference evidence="1 2" key="1">
    <citation type="journal article" date="2019" name="Microorganisms">
        <title>Systematic Affiliation and Genome Analysis of Subtercola vilae DB165(T) with Particular Emphasis on Cold Adaptation of an Isolate from a High-Altitude Cold Volcano Lake.</title>
        <authorList>
            <person name="Villalobos A.S."/>
            <person name="Wiese J."/>
            <person name="Imhoff J.F."/>
            <person name="Dorador C."/>
            <person name="Keller A."/>
            <person name="Hentschel U."/>
        </authorList>
    </citation>
    <scope>NUCLEOTIDE SEQUENCE [LARGE SCALE GENOMIC DNA]</scope>
    <source>
        <strain evidence="1 2">DB165</strain>
    </source>
</reference>
<dbReference type="EMBL" id="QYRT01000022">
    <property type="protein sequence ID" value="TIH34958.1"/>
    <property type="molecule type" value="Genomic_DNA"/>
</dbReference>
<sequence length="93" mass="10552">MTKTLEQKLVTAKQQQEVTFQEMMNPRPCPLLVTTEQSGAISLGFSEDVRAQGLADYKRLMGDLDYWDRKVAAYEQALKETNGAQWRPACLNV</sequence>
<gene>
    <name evidence="1" type="ORF">D4765_11735</name>
</gene>
<keyword evidence="2" id="KW-1185">Reference proteome</keyword>
<evidence type="ECO:0000313" key="2">
    <source>
        <dbReference type="Proteomes" id="UP000306192"/>
    </source>
</evidence>
<organism evidence="1 2">
    <name type="scientific">Subtercola vilae</name>
    <dbReference type="NCBI Taxonomy" id="2056433"/>
    <lineage>
        <taxon>Bacteria</taxon>
        <taxon>Bacillati</taxon>
        <taxon>Actinomycetota</taxon>
        <taxon>Actinomycetes</taxon>
        <taxon>Micrococcales</taxon>
        <taxon>Microbacteriaceae</taxon>
        <taxon>Subtercola</taxon>
    </lineage>
</organism>